<dbReference type="Proteomes" id="UP000032066">
    <property type="component" value="Unassembled WGS sequence"/>
</dbReference>
<sequence>MGGMTVRDLLSSLPEPAELRARCRAIALLDAILDDYAPRHTFVLGWRDGVDLAAMDNGSGDQYAIVFDAAGVFLHGFDHESDATPWREPERAHWPGLLDGLPASLAHYAQAPEFQFMDFFDATVCVWRETADTAWRCGPVEFAPDERDGADWMFDLVADGTPEAYVDFAEDYFERPVARDAVAAIMAGAPLTPETVAALAPAKDFATIAAQARKLGWDVLEPADS</sequence>
<evidence type="ECO:0000313" key="2">
    <source>
        <dbReference type="Proteomes" id="UP000032066"/>
    </source>
</evidence>
<dbReference type="AlphaFoldDB" id="A0A0D0P1M4"/>
<proteinExistence type="predicted"/>
<gene>
    <name evidence="1" type="ORF">TR51_16845</name>
</gene>
<comment type="caution">
    <text evidence="1">The sequence shown here is derived from an EMBL/GenBank/DDBJ whole genome shotgun (WGS) entry which is preliminary data.</text>
</comment>
<name>A0A0D0P1M4_KITGR</name>
<dbReference type="OrthoDB" id="361945at2"/>
<dbReference type="PATRIC" id="fig|2064.6.peg.3611"/>
<dbReference type="STRING" id="2064.TR51_16845"/>
<organism evidence="1 2">
    <name type="scientific">Kitasatospora griseola</name>
    <name type="common">Streptomyces griseolosporeus</name>
    <dbReference type="NCBI Taxonomy" id="2064"/>
    <lineage>
        <taxon>Bacteria</taxon>
        <taxon>Bacillati</taxon>
        <taxon>Actinomycetota</taxon>
        <taxon>Actinomycetes</taxon>
        <taxon>Kitasatosporales</taxon>
        <taxon>Streptomycetaceae</taxon>
        <taxon>Kitasatospora</taxon>
    </lineage>
</organism>
<evidence type="ECO:0000313" key="1">
    <source>
        <dbReference type="EMBL" id="KIQ65526.1"/>
    </source>
</evidence>
<keyword evidence="2" id="KW-1185">Reference proteome</keyword>
<reference evidence="1 2" key="1">
    <citation type="submission" date="2015-02" db="EMBL/GenBank/DDBJ databases">
        <title>Draft genome sequence of Kitasatospora griseola MF730-N6, a bafilomycin, terpentecin and satosporin producer.</title>
        <authorList>
            <person name="Arens J.C."/>
            <person name="Haltli B."/>
            <person name="Kerr R.G."/>
        </authorList>
    </citation>
    <scope>NUCLEOTIDE SEQUENCE [LARGE SCALE GENOMIC DNA]</scope>
    <source>
        <strain evidence="1 2">MF730-N6</strain>
    </source>
</reference>
<accession>A0A0D0P1M4</accession>
<protein>
    <submittedName>
        <fullName evidence="1">Uncharacterized protein</fullName>
    </submittedName>
</protein>
<dbReference type="EMBL" id="JXZB01000002">
    <property type="protein sequence ID" value="KIQ65526.1"/>
    <property type="molecule type" value="Genomic_DNA"/>
</dbReference>